<protein>
    <submittedName>
        <fullName evidence="1">Uncharacterized protein</fullName>
    </submittedName>
</protein>
<proteinExistence type="predicted"/>
<dbReference type="Proteomes" id="UP001243989">
    <property type="component" value="Unassembled WGS sequence"/>
</dbReference>
<accession>A0AAI9ZXU1</accession>
<name>A0AAI9ZXU1_9PEZI</name>
<evidence type="ECO:0000313" key="2">
    <source>
        <dbReference type="Proteomes" id="UP001243989"/>
    </source>
</evidence>
<evidence type="ECO:0000313" key="1">
    <source>
        <dbReference type="EMBL" id="KAK1640171.1"/>
    </source>
</evidence>
<gene>
    <name evidence="1" type="ORF">BDP81DRAFT_159248</name>
</gene>
<dbReference type="GeneID" id="85466862"/>
<comment type="caution">
    <text evidence="1">The sequence shown here is derived from an EMBL/GenBank/DDBJ whole genome shotgun (WGS) entry which is preliminary data.</text>
</comment>
<dbReference type="RefSeq" id="XP_060448778.1">
    <property type="nucleotide sequence ID" value="XM_060582000.1"/>
</dbReference>
<keyword evidence="2" id="KW-1185">Reference proteome</keyword>
<organism evidence="1 2">
    <name type="scientific">Colletotrichum phormii</name>
    <dbReference type="NCBI Taxonomy" id="359342"/>
    <lineage>
        <taxon>Eukaryota</taxon>
        <taxon>Fungi</taxon>
        <taxon>Dikarya</taxon>
        <taxon>Ascomycota</taxon>
        <taxon>Pezizomycotina</taxon>
        <taxon>Sordariomycetes</taxon>
        <taxon>Hypocreomycetidae</taxon>
        <taxon>Glomerellales</taxon>
        <taxon>Glomerellaceae</taxon>
        <taxon>Colletotrichum</taxon>
        <taxon>Colletotrichum acutatum species complex</taxon>
    </lineage>
</organism>
<dbReference type="EMBL" id="JAHMHQ010000004">
    <property type="protein sequence ID" value="KAK1640171.1"/>
    <property type="molecule type" value="Genomic_DNA"/>
</dbReference>
<dbReference type="AlphaFoldDB" id="A0AAI9ZXU1"/>
<reference evidence="1" key="1">
    <citation type="submission" date="2021-06" db="EMBL/GenBank/DDBJ databases">
        <title>Comparative genomics, transcriptomics and evolutionary studies reveal genomic signatures of adaptation to plant cell wall in hemibiotrophic fungi.</title>
        <authorList>
            <consortium name="DOE Joint Genome Institute"/>
            <person name="Baroncelli R."/>
            <person name="Diaz J.F."/>
            <person name="Benocci T."/>
            <person name="Peng M."/>
            <person name="Battaglia E."/>
            <person name="Haridas S."/>
            <person name="Andreopoulos W."/>
            <person name="Labutti K."/>
            <person name="Pangilinan J."/>
            <person name="Floch G.L."/>
            <person name="Makela M.R."/>
            <person name="Henrissat B."/>
            <person name="Grigoriev I.V."/>
            <person name="Crouch J.A."/>
            <person name="De Vries R.P."/>
            <person name="Sukno S.A."/>
            <person name="Thon M.R."/>
        </authorList>
    </citation>
    <scope>NUCLEOTIDE SEQUENCE</scope>
    <source>
        <strain evidence="1">CBS 102054</strain>
    </source>
</reference>
<sequence>MGIPLALLSIPPAAVPPPLPSGSCRESNVGLWKIGGGGAISVGIAFAGVPRRGEGGDGSIFSLNQILTVRHSPVPFPNVSLPLPGGAEDLLSGRRTSSPDSKRPQVRDYDRILRAFVRTVGRHMHSSPLSSLHVAFPPQHSCFPFLFFFLPLCNRLTGRARSSYRSCR</sequence>